<dbReference type="GO" id="GO:0003700">
    <property type="term" value="F:DNA-binding transcription factor activity"/>
    <property type="evidence" value="ECO:0007669"/>
    <property type="project" value="InterPro"/>
</dbReference>
<feature type="domain" description="BZIP" evidence="3">
    <location>
        <begin position="56"/>
        <end position="70"/>
    </location>
</feature>
<proteinExistence type="predicted"/>
<dbReference type="AlphaFoldDB" id="A0A7R9UCA2"/>
<accession>A0A7R9UCA2</accession>
<gene>
    <name evidence="4" type="ORF">PPYR1160_LOCUS10957</name>
</gene>
<dbReference type="PROSITE" id="PS00036">
    <property type="entry name" value="BZIP_BASIC"/>
    <property type="match status" value="1"/>
</dbReference>
<feature type="compositionally biased region" description="Basic and acidic residues" evidence="1">
    <location>
        <begin position="49"/>
        <end position="70"/>
    </location>
</feature>
<organism evidence="4">
    <name type="scientific">Pinguiococcus pyrenoidosus</name>
    <dbReference type="NCBI Taxonomy" id="172671"/>
    <lineage>
        <taxon>Eukaryota</taxon>
        <taxon>Sar</taxon>
        <taxon>Stramenopiles</taxon>
        <taxon>Ochrophyta</taxon>
        <taxon>Pinguiophyceae</taxon>
        <taxon>Pinguiochrysidales</taxon>
        <taxon>Pinguiochrysidaceae</taxon>
        <taxon>Pinguiococcus</taxon>
    </lineage>
</organism>
<name>A0A7R9UCA2_9STRA</name>
<feature type="chain" id="PRO_5030554806" description="BZIP domain-containing protein" evidence="2">
    <location>
        <begin position="24"/>
        <end position="119"/>
    </location>
</feature>
<dbReference type="InterPro" id="IPR004827">
    <property type="entry name" value="bZIP"/>
</dbReference>
<protein>
    <recommendedName>
        <fullName evidence="3">BZIP domain-containing protein</fullName>
    </recommendedName>
</protein>
<keyword evidence="2" id="KW-0732">Signal</keyword>
<dbReference type="EMBL" id="HBEA01014329">
    <property type="protein sequence ID" value="CAD8261455.1"/>
    <property type="molecule type" value="Transcribed_RNA"/>
</dbReference>
<evidence type="ECO:0000259" key="3">
    <source>
        <dbReference type="PROSITE" id="PS00036"/>
    </source>
</evidence>
<feature type="signal peptide" evidence="2">
    <location>
        <begin position="1"/>
        <end position="23"/>
    </location>
</feature>
<evidence type="ECO:0000256" key="1">
    <source>
        <dbReference type="SAM" id="MobiDB-lite"/>
    </source>
</evidence>
<reference evidence="4" key="1">
    <citation type="submission" date="2021-01" db="EMBL/GenBank/DDBJ databases">
        <authorList>
            <person name="Corre E."/>
            <person name="Pelletier E."/>
            <person name="Niang G."/>
            <person name="Scheremetjew M."/>
            <person name="Finn R."/>
            <person name="Kale V."/>
            <person name="Holt S."/>
            <person name="Cochrane G."/>
            <person name="Meng A."/>
            <person name="Brown T."/>
            <person name="Cohen L."/>
        </authorList>
    </citation>
    <scope>NUCLEOTIDE SEQUENCE</scope>
    <source>
        <strain evidence="4">CCMP2078</strain>
    </source>
</reference>
<sequence>MKLSAIATVVALVVFALAQTAQAFTAVRGVQHIAGGRCSAVGSLEMSCKRNTKDEKRARNREAARRDRTRGSGTNGKSRRRTLKLARINEVVNKEAEFMASAFLHVTEEPEKVNPLANV</sequence>
<evidence type="ECO:0000313" key="4">
    <source>
        <dbReference type="EMBL" id="CAD8261455.1"/>
    </source>
</evidence>
<feature type="region of interest" description="Disordered" evidence="1">
    <location>
        <begin position="49"/>
        <end position="83"/>
    </location>
</feature>
<evidence type="ECO:0000256" key="2">
    <source>
        <dbReference type="SAM" id="SignalP"/>
    </source>
</evidence>